<dbReference type="GO" id="GO:0005886">
    <property type="term" value="C:plasma membrane"/>
    <property type="evidence" value="ECO:0007669"/>
    <property type="project" value="UniProtKB-SubCell"/>
</dbReference>
<evidence type="ECO:0000256" key="2">
    <source>
        <dbReference type="ARBA" id="ARBA00006386"/>
    </source>
</evidence>
<feature type="transmembrane region" description="Helical" evidence="7">
    <location>
        <begin position="50"/>
        <end position="74"/>
    </location>
</feature>
<feature type="transmembrane region" description="Helical" evidence="7">
    <location>
        <begin position="12"/>
        <end position="30"/>
    </location>
</feature>
<feature type="transmembrane region" description="Helical" evidence="7">
    <location>
        <begin position="275"/>
        <end position="295"/>
    </location>
</feature>
<evidence type="ECO:0000256" key="1">
    <source>
        <dbReference type="ARBA" id="ARBA00004651"/>
    </source>
</evidence>
<comment type="similarity">
    <text evidence="2">Belongs to the UPF0718 family.</text>
</comment>
<feature type="transmembrane region" description="Helical" evidence="7">
    <location>
        <begin position="208"/>
        <end position="225"/>
    </location>
</feature>
<name>A0A1G6NEI7_9BACI</name>
<dbReference type="OrthoDB" id="9777774at2"/>
<comment type="subcellular location">
    <subcellularLocation>
        <location evidence="1">Cell membrane</location>
        <topology evidence="1">Multi-pass membrane protein</topology>
    </subcellularLocation>
</comment>
<feature type="transmembrane region" description="Helical" evidence="7">
    <location>
        <begin position="237"/>
        <end position="255"/>
    </location>
</feature>
<evidence type="ECO:0000256" key="5">
    <source>
        <dbReference type="ARBA" id="ARBA00022989"/>
    </source>
</evidence>
<sequence length="297" mass="32963">MMASLWHTFYELVKGLLVLFVVVSFVMNVIRPYLPFDKIKQVMSSGRGMVGSFAGVVLGFVTPFCSCSTIPLMVTLLNRGVPFQAVMTFFFTSPLLNIWVLGLMALVYGWKVTAIYAVVTVVFSIVIGYVLDRLNFQEQIKAVIVEGQEEEDMKRRRCDWAHHLKLSIGETWKLIRSVGLYIVIGAFIGAFIKEAVPTSVFSFFQNQSEWWVIPVAAVLGMPLYVRLSTILPVTQALLAGGFPLAPVMSLIIGGAGASLPEVLMLTSIFKKRLMVAYMIAIFTMATFAGYLFLGLNL</sequence>
<dbReference type="STRING" id="1464122.SAMN05421737_11249"/>
<dbReference type="PANTHER" id="PTHR42775">
    <property type="entry name" value="PERMEASE RV2963-RELATED"/>
    <property type="match status" value="1"/>
</dbReference>
<evidence type="ECO:0000256" key="6">
    <source>
        <dbReference type="ARBA" id="ARBA00023136"/>
    </source>
</evidence>
<dbReference type="AlphaFoldDB" id="A0A1G6NEI7"/>
<organism evidence="8 9">
    <name type="scientific">Shouchella lonarensis</name>
    <dbReference type="NCBI Taxonomy" id="1464122"/>
    <lineage>
        <taxon>Bacteria</taxon>
        <taxon>Bacillati</taxon>
        <taxon>Bacillota</taxon>
        <taxon>Bacilli</taxon>
        <taxon>Bacillales</taxon>
        <taxon>Bacillaceae</taxon>
        <taxon>Shouchella</taxon>
    </lineage>
</organism>
<evidence type="ECO:0000313" key="8">
    <source>
        <dbReference type="EMBL" id="SDC65697.1"/>
    </source>
</evidence>
<evidence type="ECO:0000313" key="9">
    <source>
        <dbReference type="Proteomes" id="UP000242662"/>
    </source>
</evidence>
<proteinExistence type="inferred from homology"/>
<keyword evidence="4 7" id="KW-0812">Transmembrane</keyword>
<dbReference type="EMBL" id="FMYM01000012">
    <property type="protein sequence ID" value="SDC65697.1"/>
    <property type="molecule type" value="Genomic_DNA"/>
</dbReference>
<keyword evidence="9" id="KW-1185">Reference proteome</keyword>
<gene>
    <name evidence="8" type="ORF">SAMN05421737_11249</name>
</gene>
<evidence type="ECO:0008006" key="10">
    <source>
        <dbReference type="Google" id="ProtNLM"/>
    </source>
</evidence>
<dbReference type="Pfam" id="PF03773">
    <property type="entry name" value="ArsP_1"/>
    <property type="match status" value="1"/>
</dbReference>
<keyword evidence="5 7" id="KW-1133">Transmembrane helix</keyword>
<dbReference type="Proteomes" id="UP000242662">
    <property type="component" value="Unassembled WGS sequence"/>
</dbReference>
<dbReference type="InterPro" id="IPR053166">
    <property type="entry name" value="UPF0718_permease"/>
</dbReference>
<evidence type="ECO:0000256" key="4">
    <source>
        <dbReference type="ARBA" id="ARBA00022692"/>
    </source>
</evidence>
<dbReference type="PANTHER" id="PTHR42775:SF2">
    <property type="entry name" value="PERMEASE"/>
    <property type="match status" value="1"/>
</dbReference>
<keyword evidence="6 7" id="KW-0472">Membrane</keyword>
<protein>
    <recommendedName>
        <fullName evidence="10">Permease</fullName>
    </recommendedName>
</protein>
<feature type="transmembrane region" description="Helical" evidence="7">
    <location>
        <begin position="114"/>
        <end position="131"/>
    </location>
</feature>
<reference evidence="9" key="1">
    <citation type="submission" date="2016-09" db="EMBL/GenBank/DDBJ databases">
        <authorList>
            <person name="Varghese N."/>
            <person name="Submissions S."/>
        </authorList>
    </citation>
    <scope>NUCLEOTIDE SEQUENCE [LARGE SCALE GENOMIC DNA]</scope>
    <source>
        <strain evidence="9">25nlg</strain>
    </source>
</reference>
<dbReference type="InterPro" id="IPR005524">
    <property type="entry name" value="DUF318"/>
</dbReference>
<feature type="transmembrane region" description="Helical" evidence="7">
    <location>
        <begin position="86"/>
        <end position="108"/>
    </location>
</feature>
<keyword evidence="3" id="KW-1003">Cell membrane</keyword>
<evidence type="ECO:0000256" key="7">
    <source>
        <dbReference type="SAM" id="Phobius"/>
    </source>
</evidence>
<accession>A0A1G6NEI7</accession>
<feature type="transmembrane region" description="Helical" evidence="7">
    <location>
        <begin position="174"/>
        <end position="192"/>
    </location>
</feature>
<evidence type="ECO:0000256" key="3">
    <source>
        <dbReference type="ARBA" id="ARBA00022475"/>
    </source>
</evidence>